<gene>
    <name evidence="2" type="ORF">K0O23_19605</name>
</gene>
<protein>
    <submittedName>
        <fullName evidence="2">SBBP repeat-containing protein</fullName>
    </submittedName>
</protein>
<dbReference type="Pfam" id="PF06739">
    <property type="entry name" value="SBBP"/>
    <property type="match status" value="1"/>
</dbReference>
<organism evidence="2 3">
    <name type="scientific">Pontibacter aydingkolensis</name>
    <dbReference type="NCBI Taxonomy" id="1911536"/>
    <lineage>
        <taxon>Bacteria</taxon>
        <taxon>Pseudomonadati</taxon>
        <taxon>Bacteroidota</taxon>
        <taxon>Cytophagia</taxon>
        <taxon>Cytophagales</taxon>
        <taxon>Hymenobacteraceae</taxon>
        <taxon>Pontibacter</taxon>
    </lineage>
</organism>
<keyword evidence="3" id="KW-1185">Reference proteome</keyword>
<dbReference type="NCBIfam" id="TIGR04183">
    <property type="entry name" value="Por_Secre_tail"/>
    <property type="match status" value="1"/>
</dbReference>
<dbReference type="InterPro" id="IPR013783">
    <property type="entry name" value="Ig-like_fold"/>
</dbReference>
<accession>A0ABS7D0Q0</accession>
<sequence length="1183" mass="123825">MSFQSVQAQTRQFIWAQQSKKTSGTTAEVGRAATADAIGNVYVTGYFQGTVTIGGESITSLGSDDIFIAKYNVLGTLQWVRTAGGIGADTGNGIDVDGLGNVYVTGNIKGGSATFDHIPVTYSNSSNEIFVAKYDTYGTVQWVRTGSEGGAKVGYAITADDAGNSYITGYFAGNNTKFGSHSLPSIGNNDIFIVKYDPSGTAVWAKSAGSSGGGANGHDGGQSIVADASGNLYITGYFSGNAKFGNLPTIDPKSSNQKDAFIAKYNTSGDAIWARSVGIETTYTTGEYGITLDMGGNAYITGAYIGTATIGGTTLTNSGGADIYVAKYSTNGVVEWVRKAGSTNVDLPYGITTDGSGNTVVTGYFSGIATFDGGGTIVPVTSTGGTDIFIAKYSPAGTLQWVEKGGGTGNDYGYGAAQDNFGNAYIAGSFVTQTTFGSTPTLTTSGTSMFIAKIGITITWEGSVSTAWANANNWKGGVGPTAADDVTIPSGLTQYPVLSTSAQANSIILGSGNSSLRLAAGGDLTVHGFMALSSGSNLIMEEGSNSLLTVRGQFVTFGGTLTSGSDATVRLASQISVPVPALTFPSLILDSKPGTRLDFINNITVKGNLVLNSQRAGTGRIILSGGTAPHQISGTQPIINIELNDSQGAVYHEDIPISGTLTLTNGPFTATKRLRLDTGSTLSMVNGSLVLNNFFDYTPGTLNMGTGTVRFASNISLTVPNLAYHNLVLEGVAGTMLTIGSNITVNKDLQVASTGFTLHNDHTLTVKGNLDYHALRSGSGKVVLSGGTAAHRISASRPLGNLELDDVRGAVHTTDITIAGLLTLRNGKLSAEAGKKLTLDGSLDTSLGSSEDTGRLYEGALVKKLAISGTGTHLFGNIGLSFDNIGGGNWGEVTVTRITGPGSAVTNPEDPTKQGIERNWNISPTVQANSSVNLTLSWLAADNNGLDFTTKEAQVYKSTDNGATWFTVGNPLMATSSGNWRGVTVRAKSFSRWTVSNSVTPLPVELVHFEAIVTEQETVALRWETASESDNYYFAVERSSDSKEFVEISRVKGRGTTSTRTKYAFTDREPLSGTSYYRLRQVDLDGTEKYSPLRGVSLKRSNTVELHLYPNPVKGAQVNLLVKGLTQGEEAVLQLTDPAGKLVMSQPITQSQLVLQVESLSPGVYLVRVSGGHFSQTIKMVVL</sequence>
<dbReference type="InterPro" id="IPR026444">
    <property type="entry name" value="Secre_tail"/>
</dbReference>
<dbReference type="RefSeq" id="WP_219879157.1">
    <property type="nucleotide sequence ID" value="NZ_JAHYXK010000032.1"/>
</dbReference>
<dbReference type="Proteomes" id="UP000813018">
    <property type="component" value="Unassembled WGS sequence"/>
</dbReference>
<dbReference type="InterPro" id="IPR052918">
    <property type="entry name" value="Motility_Chemotaxis_Reg"/>
</dbReference>
<feature type="domain" description="Secretion system C-terminal sorting" evidence="1">
    <location>
        <begin position="1108"/>
        <end position="1182"/>
    </location>
</feature>
<name>A0ABS7D0Q0_9BACT</name>
<dbReference type="EMBL" id="JAHYXK010000032">
    <property type="protein sequence ID" value="MBW7469285.1"/>
    <property type="molecule type" value="Genomic_DNA"/>
</dbReference>
<evidence type="ECO:0000313" key="2">
    <source>
        <dbReference type="EMBL" id="MBW7469285.1"/>
    </source>
</evidence>
<dbReference type="Gene3D" id="2.60.40.10">
    <property type="entry name" value="Immunoglobulins"/>
    <property type="match status" value="1"/>
</dbReference>
<proteinExistence type="predicted"/>
<reference evidence="2 3" key="1">
    <citation type="journal article" date="2016" name="Int. J. Syst. Evol. Microbiol.">
        <title>Pontibacter aydingkolensis sp. nov., isolated from soil of a salt lake.</title>
        <authorList>
            <person name="Osman G."/>
            <person name="Zhang T."/>
            <person name="Lou K."/>
            <person name="Gao Y."/>
            <person name="Chang W."/>
            <person name="Lin Q."/>
            <person name="Yang H.M."/>
            <person name="Huo X.D."/>
            <person name="Wang N."/>
        </authorList>
    </citation>
    <scope>NUCLEOTIDE SEQUENCE [LARGE SCALE GENOMIC DNA]</scope>
    <source>
        <strain evidence="2 3">KACC 19255</strain>
    </source>
</reference>
<comment type="caution">
    <text evidence="2">The sequence shown here is derived from an EMBL/GenBank/DDBJ whole genome shotgun (WGS) entry which is preliminary data.</text>
</comment>
<dbReference type="InterPro" id="IPR010620">
    <property type="entry name" value="SBBP_repeat"/>
</dbReference>
<dbReference type="SUPFAM" id="SSF63829">
    <property type="entry name" value="Calcium-dependent phosphotriesterase"/>
    <property type="match status" value="1"/>
</dbReference>
<dbReference type="PANTHER" id="PTHR35580">
    <property type="entry name" value="CELL SURFACE GLYCOPROTEIN (S-LAYER PROTEIN)-LIKE PROTEIN"/>
    <property type="match status" value="1"/>
</dbReference>
<evidence type="ECO:0000259" key="1">
    <source>
        <dbReference type="Pfam" id="PF18962"/>
    </source>
</evidence>
<dbReference type="PANTHER" id="PTHR35580:SF1">
    <property type="entry name" value="PHYTASE-LIKE DOMAIN-CONTAINING PROTEIN"/>
    <property type="match status" value="1"/>
</dbReference>
<dbReference type="Pfam" id="PF18962">
    <property type="entry name" value="Por_Secre_tail"/>
    <property type="match status" value="1"/>
</dbReference>
<evidence type="ECO:0000313" key="3">
    <source>
        <dbReference type="Proteomes" id="UP000813018"/>
    </source>
</evidence>